<dbReference type="eggNOG" id="COG2120">
    <property type="taxonomic scope" value="Bacteria"/>
</dbReference>
<dbReference type="Proteomes" id="UP000030147">
    <property type="component" value="Unassembled WGS sequence"/>
</dbReference>
<evidence type="ECO:0000313" key="3">
    <source>
        <dbReference type="Proteomes" id="UP000030147"/>
    </source>
</evidence>
<proteinExistence type="predicted"/>
<dbReference type="STRING" id="1385514.N782_04070"/>
<dbReference type="PANTHER" id="PTHR12993:SF27">
    <property type="entry name" value="N-ACETYL-ALPHA-D-GLUCOSAMINYL L-MALATE DEACETYLASE 2-RELATED"/>
    <property type="match status" value="1"/>
</dbReference>
<protein>
    <submittedName>
        <fullName evidence="2">Deacetylase</fullName>
    </submittedName>
</protein>
<dbReference type="AlphaFoldDB" id="A0A0A2TGQ0"/>
<accession>A0A0A2TGQ0</accession>
<dbReference type="OrthoDB" id="9790023at2"/>
<name>A0A0A2TGQ0_9BACI</name>
<sequence length="224" mass="25698">MDQHQHVAIILPHPDDEAFGCSGTILQFREKDIPVTYLCGTLGEMGRNMGNPTFANRETLSEFRKKELQDACEALDIDLQMLGYRDKTLEFEDQDEVASHLKGILDDLQPSLVITFYPGHAVHPDHNAMGAAAIEAVRRFDEEKRPEVWAKAISHNRREVLGEPDIVKDVADYFNAKMKAIEAHRSQAEGMMSQFRKSPELQELNSEGQKLLRYEEFYKWDFTK</sequence>
<dbReference type="GO" id="GO:0016811">
    <property type="term" value="F:hydrolase activity, acting on carbon-nitrogen (but not peptide) bonds, in linear amides"/>
    <property type="evidence" value="ECO:0007669"/>
    <property type="project" value="TreeGrafter"/>
</dbReference>
<reference evidence="2 3" key="1">
    <citation type="journal article" date="2015" name="Stand. Genomic Sci.">
        <title>High quality draft genome sequence of the moderately halophilic bacterium Pontibacillus yanchengensis Y32(T) and comparison among Pontibacillus genomes.</title>
        <authorList>
            <person name="Huang J."/>
            <person name="Qiao Z.X."/>
            <person name="Tang J.W."/>
            <person name="Wang G."/>
        </authorList>
    </citation>
    <scope>NUCLEOTIDE SEQUENCE [LARGE SCALE GENOMIC DNA]</scope>
    <source>
        <strain evidence="2 3">Y32</strain>
    </source>
</reference>
<dbReference type="NCBIfam" id="TIGR04000">
    <property type="entry name" value="thiol_BshB2"/>
    <property type="match status" value="1"/>
</dbReference>
<dbReference type="SUPFAM" id="SSF102588">
    <property type="entry name" value="LmbE-like"/>
    <property type="match status" value="1"/>
</dbReference>
<dbReference type="PANTHER" id="PTHR12993">
    <property type="entry name" value="N-ACETYLGLUCOSAMINYL-PHOSPHATIDYLINOSITOL DE-N-ACETYLASE-RELATED"/>
    <property type="match status" value="1"/>
</dbReference>
<dbReference type="InterPro" id="IPR024078">
    <property type="entry name" value="LmbE-like_dom_sf"/>
</dbReference>
<evidence type="ECO:0000256" key="1">
    <source>
        <dbReference type="ARBA" id="ARBA00001947"/>
    </source>
</evidence>
<dbReference type="Gene3D" id="3.40.50.10320">
    <property type="entry name" value="LmbE-like"/>
    <property type="match status" value="1"/>
</dbReference>
<comment type="cofactor">
    <cofactor evidence="1">
        <name>Zn(2+)</name>
        <dbReference type="ChEBI" id="CHEBI:29105"/>
    </cofactor>
</comment>
<comment type="caution">
    <text evidence="2">The sequence shown here is derived from an EMBL/GenBank/DDBJ whole genome shotgun (WGS) entry which is preliminary data.</text>
</comment>
<dbReference type="EMBL" id="AVBF01000011">
    <property type="protein sequence ID" value="KGP73598.1"/>
    <property type="molecule type" value="Genomic_DNA"/>
</dbReference>
<organism evidence="2 3">
    <name type="scientific">Pontibacillus yanchengensis Y32</name>
    <dbReference type="NCBI Taxonomy" id="1385514"/>
    <lineage>
        <taxon>Bacteria</taxon>
        <taxon>Bacillati</taxon>
        <taxon>Bacillota</taxon>
        <taxon>Bacilli</taxon>
        <taxon>Bacillales</taxon>
        <taxon>Bacillaceae</taxon>
        <taxon>Pontibacillus</taxon>
    </lineage>
</organism>
<dbReference type="RefSeq" id="WP_036817414.1">
    <property type="nucleotide sequence ID" value="NZ_AVBF01000011.1"/>
</dbReference>
<evidence type="ECO:0000313" key="2">
    <source>
        <dbReference type="EMBL" id="KGP73598.1"/>
    </source>
</evidence>
<dbReference type="Pfam" id="PF02585">
    <property type="entry name" value="PIG-L"/>
    <property type="match status" value="1"/>
</dbReference>
<keyword evidence="3" id="KW-1185">Reference proteome</keyword>
<gene>
    <name evidence="2" type="ORF">N782_04070</name>
</gene>
<dbReference type="InterPro" id="IPR003737">
    <property type="entry name" value="GlcNAc_PI_deacetylase-related"/>
</dbReference>
<dbReference type="InterPro" id="IPR023841">
    <property type="entry name" value="BshB2"/>
</dbReference>